<evidence type="ECO:0000256" key="1">
    <source>
        <dbReference type="ARBA" id="ARBA00022679"/>
    </source>
</evidence>
<dbReference type="PANTHER" id="PTHR30621">
    <property type="entry name" value="GLUTAMINE SYNTHETASE ADENYLYLTRANSFERASE"/>
    <property type="match status" value="1"/>
</dbReference>
<dbReference type="AlphaFoldDB" id="A0A432WBL9"/>
<dbReference type="InterPro" id="IPR043519">
    <property type="entry name" value="NT_sf"/>
</dbReference>
<proteinExistence type="inferred from homology"/>
<dbReference type="NCBIfam" id="NF008292">
    <property type="entry name" value="PRK11072.1"/>
    <property type="match status" value="1"/>
</dbReference>
<keyword evidence="5 7" id="KW-0460">Magnesium</keyword>
<accession>A0A432WBL9</accession>
<evidence type="ECO:0000256" key="2">
    <source>
        <dbReference type="ARBA" id="ARBA00022695"/>
    </source>
</evidence>
<dbReference type="EMBL" id="PIPM01000012">
    <property type="protein sequence ID" value="RUO29453.1"/>
    <property type="molecule type" value="Genomic_DNA"/>
</dbReference>
<dbReference type="InterPro" id="IPR013546">
    <property type="entry name" value="PII_UdlTrfase/GS_AdlTrfase"/>
</dbReference>
<feature type="domain" description="Glutamate-ammonia ligase adenylyltransferase repeated" evidence="8">
    <location>
        <begin position="563"/>
        <end position="813"/>
    </location>
</feature>
<comment type="catalytic activity">
    <reaction evidence="7">
        <text>[glutamine synthetase]-O(4)-(5'-adenylyl)-L-tyrosine + phosphate = [glutamine synthetase]-L-tyrosine + ADP</text>
        <dbReference type="Rhea" id="RHEA:43716"/>
        <dbReference type="Rhea" id="RHEA-COMP:10660"/>
        <dbReference type="Rhea" id="RHEA-COMP:10661"/>
        <dbReference type="ChEBI" id="CHEBI:43474"/>
        <dbReference type="ChEBI" id="CHEBI:46858"/>
        <dbReference type="ChEBI" id="CHEBI:83624"/>
        <dbReference type="ChEBI" id="CHEBI:456216"/>
        <dbReference type="EC" id="2.7.7.89"/>
    </reaction>
</comment>
<dbReference type="GO" id="GO:0016874">
    <property type="term" value="F:ligase activity"/>
    <property type="evidence" value="ECO:0007669"/>
    <property type="project" value="UniProtKB-KW"/>
</dbReference>
<evidence type="ECO:0000256" key="5">
    <source>
        <dbReference type="ARBA" id="ARBA00022842"/>
    </source>
</evidence>
<dbReference type="OrthoDB" id="9759366at2"/>
<keyword evidence="4 7" id="KW-0067">ATP-binding</keyword>
<dbReference type="GO" id="GO:0047388">
    <property type="term" value="F:[glutamine synthetase]-adenylyl-L-tyrosine phosphorylase activity"/>
    <property type="evidence" value="ECO:0007669"/>
    <property type="project" value="UniProtKB-EC"/>
</dbReference>
<dbReference type="Pfam" id="PF03710">
    <property type="entry name" value="GlnE"/>
    <property type="match status" value="2"/>
</dbReference>
<reference evidence="10 11" key="1">
    <citation type="journal article" date="2011" name="Front. Microbiol.">
        <title>Genomic signatures of strain selection and enhancement in Bacillus atrophaeus var. globigii, a historical biowarfare simulant.</title>
        <authorList>
            <person name="Gibbons H.S."/>
            <person name="Broomall S.M."/>
            <person name="McNew L.A."/>
            <person name="Daligault H."/>
            <person name="Chapman C."/>
            <person name="Bruce D."/>
            <person name="Karavis M."/>
            <person name="Krepps M."/>
            <person name="McGregor P.A."/>
            <person name="Hong C."/>
            <person name="Park K.H."/>
            <person name="Akmal A."/>
            <person name="Feldman A."/>
            <person name="Lin J.S."/>
            <person name="Chang W.E."/>
            <person name="Higgs B.W."/>
            <person name="Demirev P."/>
            <person name="Lindquist J."/>
            <person name="Liem A."/>
            <person name="Fochler E."/>
            <person name="Read T.D."/>
            <person name="Tapia R."/>
            <person name="Johnson S."/>
            <person name="Bishop-Lilly K.A."/>
            <person name="Detter C."/>
            <person name="Han C."/>
            <person name="Sozhamannan S."/>
            <person name="Rosenzweig C.N."/>
            <person name="Skowronski E.W."/>
        </authorList>
    </citation>
    <scope>NUCLEOTIDE SEQUENCE [LARGE SCALE GENOMIC DNA]</scope>
    <source>
        <strain evidence="10 11">GYP-17</strain>
    </source>
</reference>
<evidence type="ECO:0000313" key="10">
    <source>
        <dbReference type="EMBL" id="RUO29453.1"/>
    </source>
</evidence>
<dbReference type="EC" id="2.7.7.42" evidence="7"/>
<comment type="similarity">
    <text evidence="7">Belongs to the GlnE family.</text>
</comment>
<feature type="domain" description="Glutamate-ammonia ligase adenylyltransferase repeated" evidence="8">
    <location>
        <begin position="59"/>
        <end position="283"/>
    </location>
</feature>
<evidence type="ECO:0000256" key="4">
    <source>
        <dbReference type="ARBA" id="ARBA00022840"/>
    </source>
</evidence>
<dbReference type="InterPro" id="IPR023057">
    <property type="entry name" value="GlnE"/>
</dbReference>
<comment type="caution">
    <text evidence="10">The sequence shown here is derived from an EMBL/GenBank/DDBJ whole genome shotgun (WGS) entry which is preliminary data.</text>
</comment>
<sequence length="958" mass="108857">MLSLPEPGLYPRDAQLPSSLENEGASQWDRLASLKDYFHSDSEWTEVRWLVHVSPFVGRVIERYGEAACNRLFNPLSYARSSASEGHSTQMDERALMRHYRALRDIEMARIAALDLLGRMPLNQMLEETSYLADALLMQAIEDAQRLLEARYGRPTDAQGEVPLIVLGMGKLGGRELNFSSDIDLIFAFLRHGETSGGRQSVPFELYFGKVVQLLTRLLGEHTADGQPFRIDLRLRPFGQSGPLVSSVQALIDYYHEQGRMWERYALVKARVIGADQTVRDEVEAIFRPFIYRRYLDYSAIDALRKMKLMINQEARRKGVSHNIKLGLGGIREIEFIAQVFQLIRGGREFEFQTRSLIEALSVCEKHRTLDAAAVDDLLQSYAFLRKVEHVLQEVNDRQTQTLPSDFESQQRVLLACGYEATPEAWEAFLGRVSEVMATVHQHFLDVIGGEADLLDSEDSEYAVLWQDMLADETALDVLSEGGAEDPNTAWEAIQSFRDVARKRPSGPRGRELQAQLVPIIIEHALSQKDTTTVLQRTFGVLAQIMSRTTYLELLAENQSARKQLIFLCGSSPWIAHLLAKFPWLLDELIDPVQLYQLPAVTDYHQHVGEYMMRLAQDDIEGQMDTLRHVKQIFQLKVAAADLNEGVHLMRVSDHLTFLAEAILEHVVLIAWRELVHKHGTPPGRSEDDTGFAVIAYGKLGGYELGYGSDLDLVFLCEDDISGQTDGARPIDVQQFYLRLAQKVLHLCTTRTSGGVLYEVDMRLRPSGQSGLLVVRIGTYKEYLQKDAWTWELQALVRARMIFGTTSMYEKFAAIRKNVICRARGEEELREDVLNMRWKMRNHLWQKNPDFTDVKHVPGGMTDIEFLAQYLVLRWSHEVPDFAVWTDNIRILETADTHKVLPAGVASGLIAAYQEYRIETHRLALAERGALSERDFSEHQHVVSNAWEALFGEPPQAS</sequence>
<evidence type="ECO:0000256" key="3">
    <source>
        <dbReference type="ARBA" id="ARBA00022741"/>
    </source>
</evidence>
<keyword evidence="3 7" id="KW-0547">Nucleotide-binding</keyword>
<comment type="catalytic activity">
    <reaction evidence="7">
        <text>[glutamine synthetase]-L-tyrosine + ATP = [glutamine synthetase]-O(4)-(5'-adenylyl)-L-tyrosine + diphosphate</text>
        <dbReference type="Rhea" id="RHEA:18589"/>
        <dbReference type="Rhea" id="RHEA-COMP:10660"/>
        <dbReference type="Rhea" id="RHEA-COMP:10661"/>
        <dbReference type="ChEBI" id="CHEBI:30616"/>
        <dbReference type="ChEBI" id="CHEBI:33019"/>
        <dbReference type="ChEBI" id="CHEBI:46858"/>
        <dbReference type="ChEBI" id="CHEBI:83624"/>
        <dbReference type="EC" id="2.7.7.42"/>
    </reaction>
</comment>
<dbReference type="HAMAP" id="MF_00802">
    <property type="entry name" value="GlnE"/>
    <property type="match status" value="1"/>
</dbReference>
<evidence type="ECO:0000259" key="8">
    <source>
        <dbReference type="Pfam" id="PF03710"/>
    </source>
</evidence>
<keyword evidence="2 7" id="KW-0548">Nucleotidyltransferase</keyword>
<keyword evidence="1 7" id="KW-0808">Transferase</keyword>
<feature type="region of interest" description="Adenylyl removase" evidence="7">
    <location>
        <begin position="1"/>
        <end position="454"/>
    </location>
</feature>
<dbReference type="EC" id="2.7.7.89" evidence="7"/>
<dbReference type="Pfam" id="PF08335">
    <property type="entry name" value="GlnD_UR_UTase"/>
    <property type="match status" value="1"/>
</dbReference>
<dbReference type="SUPFAM" id="SSF81593">
    <property type="entry name" value="Nucleotidyltransferase substrate binding subunit/domain"/>
    <property type="match status" value="2"/>
</dbReference>
<feature type="domain" description="PII-uridylyltransferase/Glutamine-synthetase adenylyltransferase" evidence="9">
    <location>
        <begin position="305"/>
        <end position="446"/>
    </location>
</feature>
<name>A0A432WBL9_9GAMM</name>
<keyword evidence="6 7" id="KW-0511">Multifunctional enzyme</keyword>
<organism evidence="10 11">
    <name type="scientific">Aliidiomarina sanyensis</name>
    <dbReference type="NCBI Taxonomy" id="1249555"/>
    <lineage>
        <taxon>Bacteria</taxon>
        <taxon>Pseudomonadati</taxon>
        <taxon>Pseudomonadota</taxon>
        <taxon>Gammaproteobacteria</taxon>
        <taxon>Alteromonadales</taxon>
        <taxon>Idiomarinaceae</taxon>
        <taxon>Aliidiomarina</taxon>
    </lineage>
</organism>
<comment type="cofactor">
    <cofactor evidence="7">
        <name>Mg(2+)</name>
        <dbReference type="ChEBI" id="CHEBI:18420"/>
    </cofactor>
</comment>
<dbReference type="FunFam" id="1.20.120.330:FF:000005">
    <property type="entry name" value="Bifunctional glutamine synthetase adenylyltransferase/adenylyl-removing enzyme"/>
    <property type="match status" value="1"/>
</dbReference>
<gene>
    <name evidence="7" type="primary">glnE</name>
    <name evidence="10" type="ORF">CWE11_09905</name>
</gene>
<evidence type="ECO:0000256" key="6">
    <source>
        <dbReference type="ARBA" id="ARBA00023268"/>
    </source>
</evidence>
<keyword evidence="11" id="KW-1185">Reference proteome</keyword>
<dbReference type="PANTHER" id="PTHR30621:SF0">
    <property type="entry name" value="BIFUNCTIONAL GLUTAMINE SYNTHETASE ADENYLYLTRANSFERASE_ADENYLYL-REMOVING ENZYME"/>
    <property type="match status" value="1"/>
</dbReference>
<dbReference type="Gene3D" id="1.20.120.330">
    <property type="entry name" value="Nucleotidyltransferases domain 2"/>
    <property type="match status" value="2"/>
</dbReference>
<evidence type="ECO:0000259" key="9">
    <source>
        <dbReference type="Pfam" id="PF08335"/>
    </source>
</evidence>
<protein>
    <recommendedName>
        <fullName evidence="7">Bifunctional glutamine synthetase adenylyltransferase/adenylyl-removing enzyme</fullName>
    </recommendedName>
    <alternativeName>
        <fullName evidence="7">ATP:glutamine synthetase adenylyltransferase</fullName>
    </alternativeName>
    <alternativeName>
        <fullName evidence="7">ATase</fullName>
    </alternativeName>
    <domain>
        <recommendedName>
            <fullName evidence="7">Glutamine synthetase adenylyl-L-tyrosine phosphorylase</fullName>
            <ecNumber evidence="7">2.7.7.89</ecNumber>
        </recommendedName>
        <alternativeName>
            <fullName evidence="7">Adenylyl removase</fullName>
            <shortName evidence="7">AR</shortName>
            <shortName evidence="7">AT-N</shortName>
        </alternativeName>
    </domain>
    <domain>
        <recommendedName>
            <fullName evidence="7">Glutamine synthetase adenylyl transferase</fullName>
            <ecNumber evidence="7">2.7.7.42</ecNumber>
        </recommendedName>
        <alternativeName>
            <fullName evidence="7">Adenylyl transferase</fullName>
            <shortName evidence="7">AT</shortName>
            <shortName evidence="7">AT-C</shortName>
        </alternativeName>
    </domain>
</protein>
<comment type="function">
    <text evidence="7">Involved in the regulation of glutamine synthetase GlnA, a key enzyme in the process to assimilate ammonia. When cellular nitrogen levels are high, the C-terminal adenylyl transferase (AT) inactivates GlnA by covalent transfer of an adenylyl group from ATP to specific tyrosine residue of GlnA, thus reducing its activity. Conversely, when nitrogen levels are low, the N-terminal adenylyl removase (AR) activates GlnA by removing the adenylyl group by phosphorolysis, increasing its activity. The regulatory region of GlnE binds the signal transduction protein PII (GlnB) which indicates the nitrogen status of the cell.</text>
</comment>
<dbReference type="GO" id="GO:0000287">
    <property type="term" value="F:magnesium ion binding"/>
    <property type="evidence" value="ECO:0007669"/>
    <property type="project" value="UniProtKB-UniRule"/>
</dbReference>
<dbReference type="Gene3D" id="1.20.120.1510">
    <property type="match status" value="1"/>
</dbReference>
<dbReference type="InterPro" id="IPR005190">
    <property type="entry name" value="GlnE_rpt_dom"/>
</dbReference>
<dbReference type="Proteomes" id="UP000288405">
    <property type="component" value="Unassembled WGS sequence"/>
</dbReference>
<dbReference type="GO" id="GO:0005829">
    <property type="term" value="C:cytosol"/>
    <property type="evidence" value="ECO:0007669"/>
    <property type="project" value="TreeGrafter"/>
</dbReference>
<dbReference type="GO" id="GO:0005524">
    <property type="term" value="F:ATP binding"/>
    <property type="evidence" value="ECO:0007669"/>
    <property type="project" value="UniProtKB-UniRule"/>
</dbReference>
<dbReference type="GO" id="GO:0000820">
    <property type="term" value="P:regulation of glutamine family amino acid metabolic process"/>
    <property type="evidence" value="ECO:0007669"/>
    <property type="project" value="UniProtKB-UniRule"/>
</dbReference>
<feature type="region of interest" description="Adenylyl transferase" evidence="7">
    <location>
        <begin position="460"/>
        <end position="958"/>
    </location>
</feature>
<dbReference type="GO" id="GO:0008882">
    <property type="term" value="F:[glutamate-ammonia-ligase] adenylyltransferase activity"/>
    <property type="evidence" value="ECO:0007669"/>
    <property type="project" value="UniProtKB-UniRule"/>
</dbReference>
<dbReference type="CDD" id="cd05401">
    <property type="entry name" value="NT_GlnE_GlnD_like"/>
    <property type="match status" value="2"/>
</dbReference>
<dbReference type="SUPFAM" id="SSF81301">
    <property type="entry name" value="Nucleotidyltransferase"/>
    <property type="match status" value="2"/>
</dbReference>
<evidence type="ECO:0000256" key="7">
    <source>
        <dbReference type="HAMAP-Rule" id="MF_00802"/>
    </source>
</evidence>
<dbReference type="FunFam" id="3.30.460.10:FF:000009">
    <property type="entry name" value="Bifunctional glutamine synthetase adenylyltransferase/adenylyl-removing enzyme"/>
    <property type="match status" value="1"/>
</dbReference>
<evidence type="ECO:0000313" key="11">
    <source>
        <dbReference type="Proteomes" id="UP000288405"/>
    </source>
</evidence>
<dbReference type="Gene3D" id="3.30.460.10">
    <property type="entry name" value="Beta Polymerase, domain 2"/>
    <property type="match status" value="2"/>
</dbReference>
<keyword evidence="10" id="KW-0436">Ligase</keyword>